<dbReference type="RefSeq" id="WP_020222965.1">
    <property type="nucleotide sequence ID" value="NZ_BANO01000491.1"/>
</dbReference>
<evidence type="ECO:0000313" key="1">
    <source>
        <dbReference type="EMBL" id="GAD52080.1"/>
    </source>
</evidence>
<organism evidence="1 2">
    <name type="scientific">Halarchaeum acidiphilum MH1-52-1</name>
    <dbReference type="NCBI Taxonomy" id="1261545"/>
    <lineage>
        <taxon>Archaea</taxon>
        <taxon>Methanobacteriati</taxon>
        <taxon>Methanobacteriota</taxon>
        <taxon>Stenosarchaea group</taxon>
        <taxon>Halobacteria</taxon>
        <taxon>Halobacteriales</taxon>
        <taxon>Halobacteriaceae</taxon>
    </lineage>
</organism>
<sequence length="135" mass="15504">MDDTVPVGEWVEVTEERARETERRWRYRVTPTFAVDLWVSKSSDDETCPYHVLLSTINESDGRHVSDHPVAGYGTREGTRDALADLRDVVDDVLAERDEIPDPEHRLAHAVIPRFIDDHLTAECACRSLYDRELV</sequence>
<protein>
    <submittedName>
        <fullName evidence="1">Uncharacterized protein</fullName>
    </submittedName>
</protein>
<proteinExistence type="predicted"/>
<evidence type="ECO:0000313" key="2">
    <source>
        <dbReference type="Proteomes" id="UP000016986"/>
    </source>
</evidence>
<gene>
    <name evidence="1" type="ORF">MBEHAL_0840</name>
</gene>
<comment type="caution">
    <text evidence="1">The sequence shown here is derived from an EMBL/GenBank/DDBJ whole genome shotgun (WGS) entry which is preliminary data.</text>
</comment>
<dbReference type="EMBL" id="BATA01000014">
    <property type="protein sequence ID" value="GAD52080.1"/>
    <property type="molecule type" value="Genomic_DNA"/>
</dbReference>
<dbReference type="OrthoDB" id="377152at2157"/>
<keyword evidence="2" id="KW-1185">Reference proteome</keyword>
<reference evidence="1 2" key="1">
    <citation type="submission" date="2013-09" db="EMBL/GenBank/DDBJ databases">
        <title>Whole genome sequencing of Halarchaeum acidiphilum strain MH1-52-1.</title>
        <authorList>
            <person name="Shimane Y."/>
            <person name="Minegishi H."/>
            <person name="Nishi S."/>
            <person name="Echigo A."/>
            <person name="Shuto A."/>
            <person name="Konishi M."/>
            <person name="Ito T."/>
            <person name="Ohkuma M."/>
            <person name="Ohta Y."/>
            <person name="Nagano Y."/>
            <person name="Tsubouchi T."/>
            <person name="Mori K."/>
            <person name="Usui K."/>
            <person name="Kamekura M."/>
            <person name="Usami R."/>
            <person name="Takaki Y."/>
            <person name="Hatada Y."/>
        </authorList>
    </citation>
    <scope>NUCLEOTIDE SEQUENCE [LARGE SCALE GENOMIC DNA]</scope>
    <source>
        <strain evidence="1 2">JCM 16109</strain>
    </source>
</reference>
<dbReference type="Proteomes" id="UP000016986">
    <property type="component" value="Unassembled WGS sequence"/>
</dbReference>
<accession>U2YSU2</accession>
<dbReference type="AlphaFoldDB" id="U2YSU2"/>
<name>U2YSU2_9EURY</name>